<feature type="transmembrane region" description="Helical" evidence="1">
    <location>
        <begin position="121"/>
        <end position="141"/>
    </location>
</feature>
<gene>
    <name evidence="2" type="ORF">PM001_LOCUS18305</name>
</gene>
<protein>
    <recommendedName>
        <fullName evidence="4">Transmembrane protein</fullName>
    </recommendedName>
</protein>
<evidence type="ECO:0000256" key="1">
    <source>
        <dbReference type="SAM" id="Phobius"/>
    </source>
</evidence>
<keyword evidence="1" id="KW-0812">Transmembrane</keyword>
<evidence type="ECO:0000313" key="3">
    <source>
        <dbReference type="Proteomes" id="UP001162060"/>
    </source>
</evidence>
<dbReference type="AlphaFoldDB" id="A0AAV1UFH9"/>
<evidence type="ECO:0008006" key="4">
    <source>
        <dbReference type="Google" id="ProtNLM"/>
    </source>
</evidence>
<feature type="transmembrane region" description="Helical" evidence="1">
    <location>
        <begin position="78"/>
        <end position="101"/>
    </location>
</feature>
<proteinExistence type="predicted"/>
<dbReference type="EMBL" id="CAKLBY020000193">
    <property type="protein sequence ID" value="CAK7933155.1"/>
    <property type="molecule type" value="Genomic_DNA"/>
</dbReference>
<evidence type="ECO:0000313" key="2">
    <source>
        <dbReference type="EMBL" id="CAK7933155.1"/>
    </source>
</evidence>
<dbReference type="Proteomes" id="UP001162060">
    <property type="component" value="Unassembled WGS sequence"/>
</dbReference>
<reference evidence="2" key="1">
    <citation type="submission" date="2024-01" db="EMBL/GenBank/DDBJ databases">
        <authorList>
            <person name="Webb A."/>
        </authorList>
    </citation>
    <scope>NUCLEOTIDE SEQUENCE</scope>
    <source>
        <strain evidence="2">Pm1</strain>
    </source>
</reference>
<sequence>MSRLKNVYGDLRKEMTATFDRKDMVAVVTGGKAAEYANLKHLHVGSPPSDVSDLGDATDLDELLAMGSSQGPQTHPGIIWCAMFSFTGFFLLFIVGCMVASNSLYIKARPPAGKPKSSLAASVFLASFLYLCVFGTSVMYFQRARRAQKVYQLSLDVHAD</sequence>
<keyword evidence="1" id="KW-0472">Membrane</keyword>
<organism evidence="2 3">
    <name type="scientific">Peronospora matthiolae</name>
    <dbReference type="NCBI Taxonomy" id="2874970"/>
    <lineage>
        <taxon>Eukaryota</taxon>
        <taxon>Sar</taxon>
        <taxon>Stramenopiles</taxon>
        <taxon>Oomycota</taxon>
        <taxon>Peronosporomycetes</taxon>
        <taxon>Peronosporales</taxon>
        <taxon>Peronosporaceae</taxon>
        <taxon>Peronospora</taxon>
    </lineage>
</organism>
<keyword evidence="1" id="KW-1133">Transmembrane helix</keyword>
<name>A0AAV1UFH9_9STRA</name>
<accession>A0AAV1UFH9</accession>
<comment type="caution">
    <text evidence="2">The sequence shown here is derived from an EMBL/GenBank/DDBJ whole genome shotgun (WGS) entry which is preliminary data.</text>
</comment>